<dbReference type="Pfam" id="PF12937">
    <property type="entry name" value="F-box-like"/>
    <property type="match status" value="1"/>
</dbReference>
<accession>A0A3B1IY39</accession>
<reference evidence="4" key="1">
    <citation type="submission" date="2013-03" db="EMBL/GenBank/DDBJ databases">
        <authorList>
            <person name="Jeffery W."/>
            <person name="Warren W."/>
            <person name="Wilson R.K."/>
        </authorList>
    </citation>
    <scope>NUCLEOTIDE SEQUENCE</scope>
    <source>
        <strain evidence="4">female</strain>
    </source>
</reference>
<dbReference type="SUPFAM" id="SSF52047">
    <property type="entry name" value="RNI-like"/>
    <property type="match status" value="1"/>
</dbReference>
<dbReference type="Bgee" id="ENSAMXG00000003855">
    <property type="expression patterns" value="Expressed in intestine and 12 other cell types or tissues"/>
</dbReference>
<dbReference type="PROSITE" id="PS50181">
    <property type="entry name" value="FBOX"/>
    <property type="match status" value="1"/>
</dbReference>
<feature type="domain" description="F-box" evidence="2">
    <location>
        <begin position="1"/>
        <end position="44"/>
    </location>
</feature>
<protein>
    <submittedName>
        <fullName evidence="3">F-box and leucine rich repeat protein 12</fullName>
    </submittedName>
</protein>
<dbReference type="Proteomes" id="UP000018467">
    <property type="component" value="Unassembled WGS sequence"/>
</dbReference>
<evidence type="ECO:0000313" key="4">
    <source>
        <dbReference type="Proteomes" id="UP000018467"/>
    </source>
</evidence>
<dbReference type="InterPro" id="IPR032675">
    <property type="entry name" value="LRR_dom_sf"/>
</dbReference>
<proteinExistence type="predicted"/>
<dbReference type="InterPro" id="IPR001810">
    <property type="entry name" value="F-box_dom"/>
</dbReference>
<organism evidence="3 4">
    <name type="scientific">Astyanax mexicanus</name>
    <name type="common">Blind cave fish</name>
    <name type="synonym">Astyanax fasciatus mexicanus</name>
    <dbReference type="NCBI Taxonomy" id="7994"/>
    <lineage>
        <taxon>Eukaryota</taxon>
        <taxon>Metazoa</taxon>
        <taxon>Chordata</taxon>
        <taxon>Craniata</taxon>
        <taxon>Vertebrata</taxon>
        <taxon>Euteleostomi</taxon>
        <taxon>Actinopterygii</taxon>
        <taxon>Neopterygii</taxon>
        <taxon>Teleostei</taxon>
        <taxon>Ostariophysi</taxon>
        <taxon>Characiformes</taxon>
        <taxon>Characoidei</taxon>
        <taxon>Acestrorhamphidae</taxon>
        <taxon>Acestrorhamphinae</taxon>
        <taxon>Astyanax</taxon>
    </lineage>
</organism>
<dbReference type="Gene3D" id="3.80.10.10">
    <property type="entry name" value="Ribonuclease Inhibitor"/>
    <property type="match status" value="2"/>
</dbReference>
<reference evidence="4" key="2">
    <citation type="journal article" date="2014" name="Nat. Commun.">
        <title>The cavefish genome reveals candidate genes for eye loss.</title>
        <authorList>
            <person name="McGaugh S.E."/>
            <person name="Gross J.B."/>
            <person name="Aken B."/>
            <person name="Blin M."/>
            <person name="Borowsky R."/>
            <person name="Chalopin D."/>
            <person name="Hinaux H."/>
            <person name="Jeffery W.R."/>
            <person name="Keene A."/>
            <person name="Ma L."/>
            <person name="Minx P."/>
            <person name="Murphy D."/>
            <person name="O'Quin K.E."/>
            <person name="Retaux S."/>
            <person name="Rohner N."/>
            <person name="Searle S.M."/>
            <person name="Stahl B.A."/>
            <person name="Tabin C."/>
            <person name="Volff J.N."/>
            <person name="Yoshizawa M."/>
            <person name="Warren W.C."/>
        </authorList>
    </citation>
    <scope>NUCLEOTIDE SEQUENCE [LARGE SCALE GENOMIC DNA]</scope>
    <source>
        <strain evidence="4">female</strain>
    </source>
</reference>
<dbReference type="PANTHER" id="PTHR20933">
    <property type="entry name" value="F-BOX ONLY PROTEIN 33"/>
    <property type="match status" value="1"/>
</dbReference>
<dbReference type="PANTHER" id="PTHR20933:SF4">
    <property type="entry name" value="F-BOX INVOLVED IN POLYQ PATHOGENESIS, ISOFORM A"/>
    <property type="match status" value="1"/>
</dbReference>
<dbReference type="GeneTree" id="ENSGT00390000003354"/>
<dbReference type="SUPFAM" id="SSF81383">
    <property type="entry name" value="F-box domain"/>
    <property type="match status" value="1"/>
</dbReference>
<keyword evidence="4" id="KW-1185">Reference proteome</keyword>
<evidence type="ECO:0000313" key="3">
    <source>
        <dbReference type="Ensembl" id="ENSAMXP00000034034.1"/>
    </source>
</evidence>
<evidence type="ECO:0000259" key="2">
    <source>
        <dbReference type="PROSITE" id="PS50181"/>
    </source>
</evidence>
<dbReference type="GO" id="GO:0031398">
    <property type="term" value="P:positive regulation of protein ubiquitination"/>
    <property type="evidence" value="ECO:0007669"/>
    <property type="project" value="TreeGrafter"/>
</dbReference>
<dbReference type="Ensembl" id="ENSAMXT00000048895.1">
    <property type="protein sequence ID" value="ENSAMXP00000034034.1"/>
    <property type="gene ID" value="ENSAMXG00000003855.2"/>
</dbReference>
<reference evidence="3" key="3">
    <citation type="submission" date="2025-08" db="UniProtKB">
        <authorList>
            <consortium name="Ensembl"/>
        </authorList>
    </citation>
    <scope>IDENTIFICATION</scope>
</reference>
<dbReference type="InterPro" id="IPR036047">
    <property type="entry name" value="F-box-like_dom_sf"/>
</dbReference>
<dbReference type="STRING" id="7994.ENSAMXP00000034034"/>
<feature type="region of interest" description="Disordered" evidence="1">
    <location>
        <begin position="141"/>
        <end position="169"/>
    </location>
</feature>
<feature type="compositionally biased region" description="Basic and acidic residues" evidence="1">
    <location>
        <begin position="326"/>
        <end position="339"/>
    </location>
</feature>
<name>A0A3B1IY39_ASTMX</name>
<dbReference type="SMART" id="SM00256">
    <property type="entry name" value="FBOX"/>
    <property type="match status" value="1"/>
</dbReference>
<dbReference type="AlphaFoldDB" id="A0A3B1IY39"/>
<feature type="region of interest" description="Disordered" evidence="1">
    <location>
        <begin position="317"/>
        <end position="351"/>
    </location>
</feature>
<sequence length="373" mass="42083">MDCFPENILIEILSYLSIRELLRSARVCKRWRQLVKDQRLWRNVDLSTWKGMTSRVLWVLLRQYLGRGLRYLRLRGLLLSARAGAFLSEPWLQTLSSKCPRLCRLTLLHTDLRGLRSCSLLPHTLQVLELRSCEVPPGFFTQNPPGSPELDGPKPAASKIHSKPPKSPSFSGISIETLVLDNVPSFTNQHLQSLSSWARLSRLELRELIRVTAAGLRACAPPGPQALARLRHLEMDTGNRQQMAALGLGEGWAGLEGLGLGGREVSPGLLCLSRLPDLRWLRLRNCRLTEMMVLRSCRTLKELHRLEFWQVEFVTEGRGGGEAEGGGEREEGEREREEPSENDPVPNLRRSLGTLLPKCSLLFTQCKVTENTD</sequence>
<reference evidence="3" key="4">
    <citation type="submission" date="2025-09" db="UniProtKB">
        <authorList>
            <consortium name="Ensembl"/>
        </authorList>
    </citation>
    <scope>IDENTIFICATION</scope>
</reference>
<dbReference type="InParanoid" id="A0A3B1IY39"/>
<evidence type="ECO:0000256" key="1">
    <source>
        <dbReference type="SAM" id="MobiDB-lite"/>
    </source>
</evidence>